<dbReference type="STRING" id="1244869.H261_20582"/>
<protein>
    <recommendedName>
        <fullName evidence="3">ATP-binding protein</fullName>
    </recommendedName>
</protein>
<reference evidence="1 2" key="1">
    <citation type="journal article" date="2014" name="Genome Announc.">
        <title>Draft Genome Sequence of Magnetospirillum sp. Strain SO-1, a Freshwater Magnetotactic Bacterium Isolated from the Ol'khovka River, Russia.</title>
        <authorList>
            <person name="Grouzdev D.S."/>
            <person name="Dziuba M.V."/>
            <person name="Sukhacheva M.S."/>
            <person name="Mardanov A.V."/>
            <person name="Beletskiy A.V."/>
            <person name="Kuznetsov B.B."/>
            <person name="Skryabin K.G."/>
        </authorList>
    </citation>
    <scope>NUCLEOTIDE SEQUENCE [LARGE SCALE GENOMIC DNA]</scope>
    <source>
        <strain evidence="1 2">SO-1</strain>
    </source>
</reference>
<dbReference type="Gene3D" id="3.30.565.10">
    <property type="entry name" value="Histidine kinase-like ATPase, C-terminal domain"/>
    <property type="match status" value="1"/>
</dbReference>
<dbReference type="SUPFAM" id="SSF55874">
    <property type="entry name" value="ATPase domain of HSP90 chaperone/DNA topoisomerase II/histidine kinase"/>
    <property type="match status" value="1"/>
</dbReference>
<name>M2Z168_9PROT</name>
<comment type="caution">
    <text evidence="1">The sequence shown here is derived from an EMBL/GenBank/DDBJ whole genome shotgun (WGS) entry which is preliminary data.</text>
</comment>
<proteinExistence type="predicted"/>
<dbReference type="RefSeq" id="WP_008621409.1">
    <property type="nucleotide sequence ID" value="NZ_AONQ01000088.1"/>
</dbReference>
<dbReference type="eggNOG" id="COG0323">
    <property type="taxonomic scope" value="Bacteria"/>
</dbReference>
<organism evidence="1 2">
    <name type="scientific">Paramagnetospirillum caucaseum</name>
    <dbReference type="NCBI Taxonomy" id="1244869"/>
    <lineage>
        <taxon>Bacteria</taxon>
        <taxon>Pseudomonadati</taxon>
        <taxon>Pseudomonadota</taxon>
        <taxon>Alphaproteobacteria</taxon>
        <taxon>Rhodospirillales</taxon>
        <taxon>Magnetospirillaceae</taxon>
        <taxon>Paramagnetospirillum</taxon>
    </lineage>
</organism>
<evidence type="ECO:0000313" key="1">
    <source>
        <dbReference type="EMBL" id="EME68015.1"/>
    </source>
</evidence>
<dbReference type="Proteomes" id="UP000011744">
    <property type="component" value="Unassembled WGS sequence"/>
</dbReference>
<accession>M2Z168</accession>
<gene>
    <name evidence="1" type="ORF">H261_20582</name>
</gene>
<dbReference type="OrthoDB" id="9813438at2"/>
<dbReference type="Pfam" id="PF13589">
    <property type="entry name" value="HATPase_c_3"/>
    <property type="match status" value="1"/>
</dbReference>
<keyword evidence="2" id="KW-1185">Reference proteome</keyword>
<dbReference type="PATRIC" id="fig|1244869.3.peg.4083"/>
<evidence type="ECO:0008006" key="3">
    <source>
        <dbReference type="Google" id="ProtNLM"/>
    </source>
</evidence>
<sequence>MQLTDPVTFVEACGMELPPIAPVLMESLRAVGYSTPTAIADLVDNSIAAKARAVSIRFSGGNGSFVAIVDDGEGMSDVELISAMRFGSRDPREKRSNGDLGRFGLGLKTASLSQCRRMTVASLRSGDLSIRAWDLDECESRQTWWLEKPSAPDVVPEILAMLTVQGRGTAVVWEKLDRLYPINATSPLRQLEVAMEGVADHLALAFHRFLSGEMVGSFTIDVNGRPLPVLDPFLGNHPRGQSLHSESFPIDGHQVVVTPYVLPFPSRMGTAEMDKVGGRESLKTAHGFYIYRGGRLMVPGGWYRIVPSDELVRLARIQVDVPIELDHLWKVDVRKTMAEPPIALRPNLKRIVGAVTNRSKAVYKHRGIPVETERVALWERHELRGGAVTWRINRAHPVLQAALRPGTSPADIEQVYRLLEDSVPVHDIYVHVSNDLPIGSGDTDMSEQELEGLAARLLEAFSDLPEMRRSVLDKLHLTDPFSRNPEAAQRIAERLRQ</sequence>
<evidence type="ECO:0000313" key="2">
    <source>
        <dbReference type="Proteomes" id="UP000011744"/>
    </source>
</evidence>
<dbReference type="AlphaFoldDB" id="M2Z168"/>
<dbReference type="InterPro" id="IPR036890">
    <property type="entry name" value="HATPase_C_sf"/>
</dbReference>
<dbReference type="EMBL" id="AONQ01000088">
    <property type="protein sequence ID" value="EME68015.1"/>
    <property type="molecule type" value="Genomic_DNA"/>
</dbReference>